<dbReference type="PROSITE" id="PS50896">
    <property type="entry name" value="LISH"/>
    <property type="match status" value="1"/>
</dbReference>
<keyword evidence="1" id="KW-0175">Coiled coil</keyword>
<dbReference type="OMA" id="LLWAQEI"/>
<feature type="domain" description="CTLH" evidence="2">
    <location>
        <begin position="62"/>
        <end position="113"/>
    </location>
</feature>
<protein>
    <recommendedName>
        <fullName evidence="2">CTLH domain-containing protein</fullName>
    </recommendedName>
</protein>
<gene>
    <name evidence="3" type="ORF">PPRIM_AZ9-3.1.T0130276</name>
</gene>
<name>A0A8S1K430_PARPR</name>
<organism evidence="3 4">
    <name type="scientific">Paramecium primaurelia</name>
    <dbReference type="NCBI Taxonomy" id="5886"/>
    <lineage>
        <taxon>Eukaryota</taxon>
        <taxon>Sar</taxon>
        <taxon>Alveolata</taxon>
        <taxon>Ciliophora</taxon>
        <taxon>Intramacronucleata</taxon>
        <taxon>Oligohymenophorea</taxon>
        <taxon>Peniculida</taxon>
        <taxon>Parameciidae</taxon>
        <taxon>Paramecium</taxon>
    </lineage>
</organism>
<keyword evidence="4" id="KW-1185">Reference proteome</keyword>
<dbReference type="InterPro" id="IPR050618">
    <property type="entry name" value="Ubq-SigPath_Reg"/>
</dbReference>
<evidence type="ECO:0000256" key="1">
    <source>
        <dbReference type="SAM" id="Coils"/>
    </source>
</evidence>
<dbReference type="InterPro" id="IPR006595">
    <property type="entry name" value="CTLH_C"/>
</dbReference>
<comment type="caution">
    <text evidence="3">The sequence shown here is derived from an EMBL/GenBank/DDBJ whole genome shotgun (WGS) entry which is preliminary data.</text>
</comment>
<evidence type="ECO:0000259" key="2">
    <source>
        <dbReference type="PROSITE" id="PS50897"/>
    </source>
</evidence>
<dbReference type="PANTHER" id="PTHR12864">
    <property type="entry name" value="RAN BINDING PROTEIN 9-RELATED"/>
    <property type="match status" value="1"/>
</dbReference>
<sequence>MNSTLERISAEEWHYRQKTINISKSFMNQIVLNFFIVEGYRDAAIEFSKEAGIPLSTEELDQMIERIEIKKNILEGDIDSALEKVNKKNNNLILFKLKTQKLIELIKKDQIDQAVKYAQSEIIQLLPNQPHLIEEIEQAISLIAFSDIKKSPMNHLIQNSQRIKVASEVNQHLYQDSMGNDQAKLRTLMKLLLWAQEILKSEIQYPQLLEISKGQFSKEE</sequence>
<dbReference type="Pfam" id="PF10607">
    <property type="entry name" value="CTLH"/>
    <property type="match status" value="1"/>
</dbReference>
<dbReference type="Pfam" id="PF08513">
    <property type="entry name" value="LisH"/>
    <property type="match status" value="1"/>
</dbReference>
<reference evidence="3" key="1">
    <citation type="submission" date="2021-01" db="EMBL/GenBank/DDBJ databases">
        <authorList>
            <consortium name="Genoscope - CEA"/>
            <person name="William W."/>
        </authorList>
    </citation>
    <scope>NUCLEOTIDE SEQUENCE</scope>
</reference>
<dbReference type="InterPro" id="IPR024964">
    <property type="entry name" value="CTLH/CRA"/>
</dbReference>
<dbReference type="InterPro" id="IPR006594">
    <property type="entry name" value="LisH"/>
</dbReference>
<dbReference type="SMART" id="SM00667">
    <property type="entry name" value="LisH"/>
    <property type="match status" value="1"/>
</dbReference>
<proteinExistence type="predicted"/>
<dbReference type="SMART" id="SM00757">
    <property type="entry name" value="CRA"/>
    <property type="match status" value="1"/>
</dbReference>
<evidence type="ECO:0000313" key="3">
    <source>
        <dbReference type="EMBL" id="CAD8049163.1"/>
    </source>
</evidence>
<accession>A0A8S1K430</accession>
<dbReference type="Proteomes" id="UP000688137">
    <property type="component" value="Unassembled WGS sequence"/>
</dbReference>
<dbReference type="InterPro" id="IPR013144">
    <property type="entry name" value="CRA_dom"/>
</dbReference>
<feature type="coiled-coil region" evidence="1">
    <location>
        <begin position="64"/>
        <end position="91"/>
    </location>
</feature>
<dbReference type="SMART" id="SM00668">
    <property type="entry name" value="CTLH"/>
    <property type="match status" value="1"/>
</dbReference>
<evidence type="ECO:0000313" key="4">
    <source>
        <dbReference type="Proteomes" id="UP000688137"/>
    </source>
</evidence>
<dbReference type="EMBL" id="CAJJDM010000010">
    <property type="protein sequence ID" value="CAD8049163.1"/>
    <property type="molecule type" value="Genomic_DNA"/>
</dbReference>
<dbReference type="PROSITE" id="PS50897">
    <property type="entry name" value="CTLH"/>
    <property type="match status" value="1"/>
</dbReference>
<dbReference type="AlphaFoldDB" id="A0A8S1K430"/>